<dbReference type="PROSITE" id="PS51257">
    <property type="entry name" value="PROKAR_LIPOPROTEIN"/>
    <property type="match status" value="1"/>
</dbReference>
<protein>
    <submittedName>
        <fullName evidence="3">Extracellular solute-binding protein</fullName>
    </submittedName>
</protein>
<evidence type="ECO:0000313" key="4">
    <source>
        <dbReference type="Proteomes" id="UP001652445"/>
    </source>
</evidence>
<dbReference type="InterPro" id="IPR050490">
    <property type="entry name" value="Bact_solute-bd_prot1"/>
</dbReference>
<reference evidence="3 4" key="1">
    <citation type="submission" date="2022-09" db="EMBL/GenBank/DDBJ databases">
        <authorList>
            <person name="Han X.L."/>
            <person name="Wang Q."/>
            <person name="Lu T."/>
        </authorList>
    </citation>
    <scope>NUCLEOTIDE SEQUENCE [LARGE SCALE GENOMIC DNA]</scope>
    <source>
        <strain evidence="3 4">WQ 127069</strain>
    </source>
</reference>
<accession>A0ABT2UK88</accession>
<dbReference type="Proteomes" id="UP001652445">
    <property type="component" value="Unassembled WGS sequence"/>
</dbReference>
<evidence type="ECO:0000256" key="1">
    <source>
        <dbReference type="SAM" id="MobiDB-lite"/>
    </source>
</evidence>
<gene>
    <name evidence="3" type="ORF">OB236_20740</name>
</gene>
<evidence type="ECO:0000256" key="2">
    <source>
        <dbReference type="SAM" id="SignalP"/>
    </source>
</evidence>
<keyword evidence="4" id="KW-1185">Reference proteome</keyword>
<dbReference type="Pfam" id="PF01547">
    <property type="entry name" value="SBP_bac_1"/>
    <property type="match status" value="1"/>
</dbReference>
<organism evidence="3 4">
    <name type="scientific">Paenibacillus baimaensis</name>
    <dbReference type="NCBI Taxonomy" id="2982185"/>
    <lineage>
        <taxon>Bacteria</taxon>
        <taxon>Bacillati</taxon>
        <taxon>Bacillota</taxon>
        <taxon>Bacilli</taxon>
        <taxon>Bacillales</taxon>
        <taxon>Paenibacillaceae</taxon>
        <taxon>Paenibacillus</taxon>
    </lineage>
</organism>
<feature type="region of interest" description="Disordered" evidence="1">
    <location>
        <begin position="30"/>
        <end position="49"/>
    </location>
</feature>
<dbReference type="SUPFAM" id="SSF53850">
    <property type="entry name" value="Periplasmic binding protein-like II"/>
    <property type="match status" value="1"/>
</dbReference>
<evidence type="ECO:0000313" key="3">
    <source>
        <dbReference type="EMBL" id="MCU6794541.1"/>
    </source>
</evidence>
<dbReference type="PANTHER" id="PTHR43649">
    <property type="entry name" value="ARABINOSE-BINDING PROTEIN-RELATED"/>
    <property type="match status" value="1"/>
</dbReference>
<dbReference type="EMBL" id="JAOQIO010000084">
    <property type="protein sequence ID" value="MCU6794541.1"/>
    <property type="molecule type" value="Genomic_DNA"/>
</dbReference>
<dbReference type="PANTHER" id="PTHR43649:SF12">
    <property type="entry name" value="DIACETYLCHITOBIOSE BINDING PROTEIN DASA"/>
    <property type="match status" value="1"/>
</dbReference>
<dbReference type="Gene3D" id="3.40.190.10">
    <property type="entry name" value="Periplasmic binding protein-like II"/>
    <property type="match status" value="2"/>
</dbReference>
<keyword evidence="2" id="KW-0732">Signal</keyword>
<sequence length="523" mass="58349">MNNYVNRKWMGALSIIVLGSTLAACTGGISGETGKNPEPGKGEAPSASSKPVTLKAFETDINNPIPPGNSMSIPTIAYLGNKTNTILDVTFLSHGKYNEQLRLKMAAGEYPDFYWTGGFANEETLANGMVLPLNELIDKHGPNLKKVIPQSAWDAVTLKGQIMAIPRFSGGGTDTDRLIYVRKDYLDKVGAKIPSTSDEFLDMLRLLRDKDPDGNGKDDTIPFSGRQSFGWMENIFGMWGVDPSANILYNNEIIPGYLHPNMKPALEFIRTMYKEKLLDQEFLSNTGSIFTQKLNSGQAASYNHTVEQIADFQKAIQDANKNHKVDVVAIPTPKGKGYTGPVGNRKYPFGVSTIVMKTTKHPVEVIKLFDWIASEEGQVYVDIGTEGDTYRKEGDKYIYDSANDKNKANLRSVFAVTPLYFNKQTIQARYSPEAMKRIDQAYEIARKEGLPNPTVAMPKPKALSENPELSWYSSSMIQETMTKIVYGELPVDYFDTFVQDIRKQGGNQLIKEMTEWYNNNKTK</sequence>
<dbReference type="InterPro" id="IPR006059">
    <property type="entry name" value="SBP"/>
</dbReference>
<proteinExistence type="predicted"/>
<comment type="caution">
    <text evidence="3">The sequence shown here is derived from an EMBL/GenBank/DDBJ whole genome shotgun (WGS) entry which is preliminary data.</text>
</comment>
<feature type="chain" id="PRO_5046979506" evidence="2">
    <location>
        <begin position="24"/>
        <end position="523"/>
    </location>
</feature>
<feature type="signal peptide" evidence="2">
    <location>
        <begin position="1"/>
        <end position="23"/>
    </location>
</feature>
<dbReference type="RefSeq" id="WP_262685677.1">
    <property type="nucleotide sequence ID" value="NZ_JAOQIO010000084.1"/>
</dbReference>
<name>A0ABT2UK88_9BACL</name>